<proteinExistence type="predicted"/>
<gene>
    <name evidence="1" type="ORF">NCTC12278_01102</name>
</gene>
<dbReference type="STRING" id="1123303.GCA_000372425_00627"/>
<dbReference type="RefSeq" id="WP_018029956.1">
    <property type="nucleotide sequence ID" value="NZ_LS483343.1"/>
</dbReference>
<keyword evidence="2" id="KW-1185">Reference proteome</keyword>
<evidence type="ECO:0000313" key="1">
    <source>
        <dbReference type="EMBL" id="SQF40532.1"/>
    </source>
</evidence>
<dbReference type="AlphaFoldDB" id="A0A2X3Y171"/>
<reference evidence="1 2" key="1">
    <citation type="submission" date="2018-06" db="EMBL/GenBank/DDBJ databases">
        <authorList>
            <consortium name="Pathogen Informatics"/>
            <person name="Doyle S."/>
        </authorList>
    </citation>
    <scope>NUCLEOTIDE SEQUENCE [LARGE SCALE GENOMIC DNA]</scope>
    <source>
        <strain evidence="1 2">NCTC12278</strain>
    </source>
</reference>
<keyword evidence="1" id="KW-0449">Lipoprotein</keyword>
<sequence length="233" mass="26744">MKQKRNLKNLIIVTVFALLLIVPFIALEMLNNVLTNGRSSRSWLENKFGTELSRVYPTQNVEDLFKEFPDGFGIEQTHTDGKYRIKMELSGDGETRQISGVLKQTLRKTGVDEVVIQVDYQNGSFVFSDEDKAKTLWPYNGFLFQHLSIDKSFLSSQKLKDKQYSFQNGDFGLQYVLDNSIISHYLQLDNGKSHILAFGGSNSNRGYYYSISVREGKSINQFNFSERIFDTNN</sequence>
<dbReference type="EMBL" id="LS483343">
    <property type="protein sequence ID" value="SQF40532.1"/>
    <property type="molecule type" value="Genomic_DNA"/>
</dbReference>
<protein>
    <submittedName>
        <fullName evidence="1">Lipoprotein</fullName>
    </submittedName>
</protein>
<evidence type="ECO:0000313" key="2">
    <source>
        <dbReference type="Proteomes" id="UP000249495"/>
    </source>
</evidence>
<dbReference type="KEGG" id="sfer:NCTC12278_01102"/>
<dbReference type="Proteomes" id="UP000249495">
    <property type="component" value="Chromosome 1"/>
</dbReference>
<accession>A0A2X3Y171</accession>
<organism evidence="1 2">
    <name type="scientific">Streptococcus ferus</name>
    <dbReference type="NCBI Taxonomy" id="1345"/>
    <lineage>
        <taxon>Bacteria</taxon>
        <taxon>Bacillati</taxon>
        <taxon>Bacillota</taxon>
        <taxon>Bacilli</taxon>
        <taxon>Lactobacillales</taxon>
        <taxon>Streptococcaceae</taxon>
        <taxon>Streptococcus</taxon>
    </lineage>
</organism>
<name>A0A2X3Y171_9STRE</name>